<keyword evidence="1" id="KW-0812">Transmembrane</keyword>
<gene>
    <name evidence="2" type="ORF">Fcan01_25491</name>
</gene>
<evidence type="ECO:0000256" key="1">
    <source>
        <dbReference type="SAM" id="Phobius"/>
    </source>
</evidence>
<feature type="transmembrane region" description="Helical" evidence="1">
    <location>
        <begin position="66"/>
        <end position="86"/>
    </location>
</feature>
<feature type="transmembrane region" description="Helical" evidence="1">
    <location>
        <begin position="166"/>
        <end position="187"/>
    </location>
</feature>
<keyword evidence="1" id="KW-1133">Transmembrane helix</keyword>
<evidence type="ECO:0000313" key="2">
    <source>
        <dbReference type="EMBL" id="OXA39754.1"/>
    </source>
</evidence>
<organism evidence="2 3">
    <name type="scientific">Folsomia candida</name>
    <name type="common">Springtail</name>
    <dbReference type="NCBI Taxonomy" id="158441"/>
    <lineage>
        <taxon>Eukaryota</taxon>
        <taxon>Metazoa</taxon>
        <taxon>Ecdysozoa</taxon>
        <taxon>Arthropoda</taxon>
        <taxon>Hexapoda</taxon>
        <taxon>Collembola</taxon>
        <taxon>Entomobryomorpha</taxon>
        <taxon>Isotomoidea</taxon>
        <taxon>Isotomidae</taxon>
        <taxon>Proisotominae</taxon>
        <taxon>Folsomia</taxon>
    </lineage>
</organism>
<evidence type="ECO:0000313" key="3">
    <source>
        <dbReference type="Proteomes" id="UP000198287"/>
    </source>
</evidence>
<keyword evidence="3" id="KW-1185">Reference proteome</keyword>
<keyword evidence="1" id="KW-0472">Membrane</keyword>
<feature type="transmembrane region" description="Helical" evidence="1">
    <location>
        <begin position="98"/>
        <end position="120"/>
    </location>
</feature>
<reference evidence="2 3" key="1">
    <citation type="submission" date="2015-12" db="EMBL/GenBank/DDBJ databases">
        <title>The genome of Folsomia candida.</title>
        <authorList>
            <person name="Faddeeva A."/>
            <person name="Derks M.F."/>
            <person name="Anvar Y."/>
            <person name="Smit S."/>
            <person name="Van Straalen N."/>
            <person name="Roelofs D."/>
        </authorList>
    </citation>
    <scope>NUCLEOTIDE SEQUENCE [LARGE SCALE GENOMIC DNA]</scope>
    <source>
        <strain evidence="2 3">VU population</strain>
        <tissue evidence="2">Whole body</tissue>
    </source>
</reference>
<proteinExistence type="predicted"/>
<feature type="transmembrane region" description="Helical" evidence="1">
    <location>
        <begin position="315"/>
        <end position="335"/>
    </location>
</feature>
<dbReference type="AlphaFoldDB" id="A0A226D4G6"/>
<comment type="caution">
    <text evidence="2">The sequence shown here is derived from an EMBL/GenBank/DDBJ whole genome shotgun (WGS) entry which is preliminary data.</text>
</comment>
<dbReference type="Proteomes" id="UP000198287">
    <property type="component" value="Unassembled WGS sequence"/>
</dbReference>
<protein>
    <submittedName>
        <fullName evidence="2">Uncharacterized protein</fullName>
    </submittedName>
</protein>
<feature type="transmembrane region" description="Helical" evidence="1">
    <location>
        <begin position="282"/>
        <end position="303"/>
    </location>
</feature>
<name>A0A226D4G6_FOLCA</name>
<dbReference type="EMBL" id="LNIX01000037">
    <property type="protein sequence ID" value="OXA39754.1"/>
    <property type="molecule type" value="Genomic_DNA"/>
</dbReference>
<sequence>MFSNNFTSSKNVPVLLVPSGIWDAGETLGKYYGKVSPLPFKFISRKKVALTKLTPWKRFLSAASSVWMLVHTLICCYLLAAAYAYRNENYTDNRNKKVATFGLVYLSIYPLCMSGISFAIGFSPLVGPNVINPMEFFEKRLTELHYPNQSSQPSTSSIWLSPALKLLTWGVLVVPIILTPIFVLYDLDPLHVFLHCPQLPCPSWISLLLHLIRTLLLLPVATELSKCTTTLLIVGLGVVGACTKVMLELKSRMESPFVLYKMKLIQIYKEFQIWNVYLNTTFAYRAIPPLVFFGAGLMILSSYGTIRMFHSAPGVLYPLMPGSGVLTLLFLVTLLPQGARTFENSVIFLHTVKRCLINKYGRKREKVSKSLRPVGIMCGPFGMIGRKWTLKMAQTIPDYTATLLLTM</sequence>
<accession>A0A226D4G6</accession>